<evidence type="ECO:0000313" key="1">
    <source>
        <dbReference type="EMBL" id="VDI11143.1"/>
    </source>
</evidence>
<dbReference type="Gene3D" id="3.30.40.10">
    <property type="entry name" value="Zinc/RING finger domain, C3HC4 (zinc finger)"/>
    <property type="match status" value="1"/>
</dbReference>
<dbReference type="OrthoDB" id="6075351at2759"/>
<protein>
    <recommendedName>
        <fullName evidence="3">RING-type domain-containing protein</fullName>
    </recommendedName>
</protein>
<evidence type="ECO:0008006" key="3">
    <source>
        <dbReference type="Google" id="ProtNLM"/>
    </source>
</evidence>
<name>A0A8B6CYD4_MYTGA</name>
<comment type="caution">
    <text evidence="1">The sequence shown here is derived from an EMBL/GenBank/DDBJ whole genome shotgun (WGS) entry which is preliminary data.</text>
</comment>
<accession>A0A8B6CYD4</accession>
<organism evidence="1 2">
    <name type="scientific">Mytilus galloprovincialis</name>
    <name type="common">Mediterranean mussel</name>
    <dbReference type="NCBI Taxonomy" id="29158"/>
    <lineage>
        <taxon>Eukaryota</taxon>
        <taxon>Metazoa</taxon>
        <taxon>Spiralia</taxon>
        <taxon>Lophotrochozoa</taxon>
        <taxon>Mollusca</taxon>
        <taxon>Bivalvia</taxon>
        <taxon>Autobranchia</taxon>
        <taxon>Pteriomorphia</taxon>
        <taxon>Mytilida</taxon>
        <taxon>Mytiloidea</taxon>
        <taxon>Mytilidae</taxon>
        <taxon>Mytilinae</taxon>
        <taxon>Mytilus</taxon>
    </lineage>
</organism>
<gene>
    <name evidence="1" type="ORF">MGAL_10B043456</name>
</gene>
<reference evidence="1" key="1">
    <citation type="submission" date="2018-11" db="EMBL/GenBank/DDBJ databases">
        <authorList>
            <person name="Alioto T."/>
            <person name="Alioto T."/>
        </authorList>
    </citation>
    <scope>NUCLEOTIDE SEQUENCE</scope>
</reference>
<dbReference type="Proteomes" id="UP000596742">
    <property type="component" value="Unassembled WGS sequence"/>
</dbReference>
<keyword evidence="2" id="KW-1185">Reference proteome</keyword>
<evidence type="ECO:0000313" key="2">
    <source>
        <dbReference type="Proteomes" id="UP000596742"/>
    </source>
</evidence>
<sequence length="357" mass="40373">MAESQNKSFILHKDTKRLNITDNDLNTQRISAIFQVKPDGLYLEDDMSRETFFPNQEMFPVNSMRDKGSFAVYGTPLMATEFQNFGTSRLPSMWSAGSGQAGPSSSFACRPQTAFQHPVNTPSVHVNILENMGVKDINQSIQEILNTEETFTICDSKGIEITDSQETRVLEFWRTPNRKIHAVKTSELPRLVHKSKRKRSNVRDENLEAENRLKIEDLLESLEVNTKIEVQNMRDNIKDTIGDQTEEILDSITQIKTCLANTTRKLESLDERVSDVKIENYVTSALRETLRCKVCTEIPESTIIVVACCGQVLGCGACVQKCIAENEFCILCKNESVVDKIVELKGFQMVLDKFQSV</sequence>
<dbReference type="EMBL" id="UYJE01002488">
    <property type="protein sequence ID" value="VDI11143.1"/>
    <property type="molecule type" value="Genomic_DNA"/>
</dbReference>
<dbReference type="AlphaFoldDB" id="A0A8B6CYD4"/>
<proteinExistence type="predicted"/>
<dbReference type="InterPro" id="IPR013083">
    <property type="entry name" value="Znf_RING/FYVE/PHD"/>
</dbReference>